<evidence type="ECO:0000256" key="1">
    <source>
        <dbReference type="SAM" id="Phobius"/>
    </source>
</evidence>
<dbReference type="Proteomes" id="UP000019591">
    <property type="component" value="Plasmid EAL2_808p"/>
</dbReference>
<dbReference type="HOGENOM" id="CLU_115782_0_1_9"/>
<dbReference type="OrthoDB" id="129626at2"/>
<keyword evidence="3" id="KW-0614">Plasmid</keyword>
<dbReference type="InterPro" id="IPR009060">
    <property type="entry name" value="UBA-like_sf"/>
</dbReference>
<dbReference type="eggNOG" id="COG0264">
    <property type="taxonomic scope" value="Bacteria"/>
</dbReference>
<protein>
    <recommendedName>
        <fullName evidence="2">DUF4342 domain-containing protein</fullName>
    </recommendedName>
</protein>
<dbReference type="PATRIC" id="fig|1286171.3.peg.2746"/>
<dbReference type="RefSeq" id="WP_025436912.1">
    <property type="nucleotide sequence ID" value="NZ_CP007453.1"/>
</dbReference>
<accession>W8TB24</accession>
<dbReference type="EMBL" id="CP007453">
    <property type="protein sequence ID" value="AHM58065.1"/>
    <property type="molecule type" value="Genomic_DNA"/>
</dbReference>
<keyword evidence="1" id="KW-0472">Membrane</keyword>
<evidence type="ECO:0000259" key="2">
    <source>
        <dbReference type="Pfam" id="PF14242"/>
    </source>
</evidence>
<reference evidence="3 4" key="1">
    <citation type="journal article" date="2014" name="Genome Announc.">
        <title>Complete Genome Sequence of Amino Acid-Utilizing Eubacterium acidaminophilum al-2 (DSM 3953).</title>
        <authorList>
            <person name="Poehlein A."/>
            <person name="Andreesen J.R."/>
            <person name="Daniel R."/>
        </authorList>
    </citation>
    <scope>NUCLEOTIDE SEQUENCE [LARGE SCALE GENOMIC DNA]</scope>
    <source>
        <strain evidence="3 4">DSM 3953</strain>
        <plasmid evidence="4">Plasmid EAL2_808p</plasmid>
    </source>
</reference>
<organism evidence="3 4">
    <name type="scientific">Peptoclostridium acidaminophilum DSM 3953</name>
    <dbReference type="NCBI Taxonomy" id="1286171"/>
    <lineage>
        <taxon>Bacteria</taxon>
        <taxon>Bacillati</taxon>
        <taxon>Bacillota</taxon>
        <taxon>Clostridia</taxon>
        <taxon>Peptostreptococcales</taxon>
        <taxon>Peptoclostridiaceae</taxon>
        <taxon>Peptoclostridium</taxon>
    </lineage>
</organism>
<geneLocation type="plasmid" evidence="3 4">
    <name>EAL2_808p</name>
</geneLocation>
<dbReference type="AlphaFoldDB" id="W8TB24"/>
<name>W8TB24_PEPAC</name>
<gene>
    <name evidence="3" type="ORF">EAL2_808p05620</name>
</gene>
<evidence type="ECO:0000313" key="4">
    <source>
        <dbReference type="Proteomes" id="UP000019591"/>
    </source>
</evidence>
<dbReference type="Gene3D" id="1.10.8.10">
    <property type="entry name" value="DNA helicase RuvA subunit, C-terminal domain"/>
    <property type="match status" value="1"/>
</dbReference>
<keyword evidence="4" id="KW-1185">Reference proteome</keyword>
<feature type="domain" description="DUF4342" evidence="2">
    <location>
        <begin position="56"/>
        <end position="126"/>
    </location>
</feature>
<keyword evidence="1" id="KW-1133">Transmembrane helix</keyword>
<keyword evidence="1" id="KW-0812">Transmembrane</keyword>
<feature type="transmembrane region" description="Helical" evidence="1">
    <location>
        <begin position="96"/>
        <end position="118"/>
    </location>
</feature>
<dbReference type="KEGG" id="eac:EAL2_808p05620"/>
<dbReference type="SUPFAM" id="SSF46934">
    <property type="entry name" value="UBA-like"/>
    <property type="match status" value="1"/>
</dbReference>
<dbReference type="CDD" id="cd14360">
    <property type="entry name" value="UBA_NAC_like_bac"/>
    <property type="match status" value="1"/>
</dbReference>
<sequence>MSVSLEKIDILKERANVSYQEAREALENTGGDLVEALIYLEKNEKLKKQSQPIGQKLSEQGVGLGQRIKDTVRTLHSYRFIIQKNGENLLNIPSTIAIIAGLMTFPMSIVLLVVIALLGCKIKVRKTGGSEIDLRSKFDEAFKVEKENKPNH</sequence>
<dbReference type="InterPro" id="IPR025642">
    <property type="entry name" value="DUF4342"/>
</dbReference>
<dbReference type="Pfam" id="PF14242">
    <property type="entry name" value="DUF4342"/>
    <property type="match status" value="1"/>
</dbReference>
<evidence type="ECO:0000313" key="3">
    <source>
        <dbReference type="EMBL" id="AHM58065.1"/>
    </source>
</evidence>
<proteinExistence type="predicted"/>